<name>A0ABW1WI19_9BACL</name>
<evidence type="ECO:0008006" key="3">
    <source>
        <dbReference type="Google" id="ProtNLM"/>
    </source>
</evidence>
<evidence type="ECO:0000313" key="2">
    <source>
        <dbReference type="Proteomes" id="UP001596267"/>
    </source>
</evidence>
<dbReference type="Proteomes" id="UP001596267">
    <property type="component" value="Unassembled WGS sequence"/>
</dbReference>
<dbReference type="RefSeq" id="WP_253054788.1">
    <property type="nucleotide sequence ID" value="NZ_JAMXWN010000008.1"/>
</dbReference>
<evidence type="ECO:0000313" key="1">
    <source>
        <dbReference type="EMBL" id="MFC6386735.1"/>
    </source>
</evidence>
<organism evidence="1 2">
    <name type="scientific">Sporolactobacillus kofuensis</name>
    <dbReference type="NCBI Taxonomy" id="269672"/>
    <lineage>
        <taxon>Bacteria</taxon>
        <taxon>Bacillati</taxon>
        <taxon>Bacillota</taxon>
        <taxon>Bacilli</taxon>
        <taxon>Bacillales</taxon>
        <taxon>Sporolactobacillaceae</taxon>
        <taxon>Sporolactobacillus</taxon>
    </lineage>
</organism>
<accession>A0ABW1WI19</accession>
<protein>
    <recommendedName>
        <fullName evidence="3">Phage protein</fullName>
    </recommendedName>
</protein>
<sequence>MNTDKLNADFMDMMEIALNNTQNLANQREIIELQRQFKDHLNEVDDAISEKGVLSHG</sequence>
<keyword evidence="2" id="KW-1185">Reference proteome</keyword>
<gene>
    <name evidence="1" type="ORF">ACFP7A_08975</name>
</gene>
<comment type="caution">
    <text evidence="1">The sequence shown here is derived from an EMBL/GenBank/DDBJ whole genome shotgun (WGS) entry which is preliminary data.</text>
</comment>
<proteinExistence type="predicted"/>
<dbReference type="EMBL" id="JBHSTQ010000008">
    <property type="protein sequence ID" value="MFC6386735.1"/>
    <property type="molecule type" value="Genomic_DNA"/>
</dbReference>
<reference evidence="2" key="1">
    <citation type="journal article" date="2019" name="Int. J. Syst. Evol. Microbiol.">
        <title>The Global Catalogue of Microorganisms (GCM) 10K type strain sequencing project: providing services to taxonomists for standard genome sequencing and annotation.</title>
        <authorList>
            <consortium name="The Broad Institute Genomics Platform"/>
            <consortium name="The Broad Institute Genome Sequencing Center for Infectious Disease"/>
            <person name="Wu L."/>
            <person name="Ma J."/>
        </authorList>
    </citation>
    <scope>NUCLEOTIDE SEQUENCE [LARGE SCALE GENOMIC DNA]</scope>
    <source>
        <strain evidence="2">CCUG 42001</strain>
    </source>
</reference>